<sequence>MSRLRGLATLAATGAAGTAKRPAPLQGVRVLELGQLIAGPFCGQLLAHFGADVIKVEPPGAGDPLRVWRELDTETDGGSPWFRSLNRNKRSIELDLRTESGRRVARRLAQSSDVLIENFKPGTLEKWAMGPDDLYGANPDLVFTRISGYGQTGPMSNVGGFAAVCEGFGGFRYVNGFPDADGKLAGAPVRPNLSIGDSLAGTNAALGTVLALLARGKMQGAGKGQRTGQTVDVAIYESILNMMEGVIPAYDRTGSIRGPSGAGVTGIVPTTAFKTRDEAKYVIIGGNNDSIYVRLMDKIGRGDLTGPGYANNKDRVARQQEIEQAIEAWTSKHTVDEVLAAMNEARVPCGPINSVKDIVENEHVIARGMVEDVPVRSKKVDKEWSIKMPGLSPVLEFGGRTRWAGPDLGEHTIEVLQNDLGLDAAEIQALRDEGVIGDAPSPS</sequence>
<dbReference type="InterPro" id="IPR044855">
    <property type="entry name" value="CoA-Trfase_III_dom3_sf"/>
</dbReference>
<dbReference type="Proteomes" id="UP000245768">
    <property type="component" value="Unassembled WGS sequence"/>
</dbReference>
<organism evidence="3 4">
    <name type="scientific">Acaromyces ingoldii</name>
    <dbReference type="NCBI Taxonomy" id="215250"/>
    <lineage>
        <taxon>Eukaryota</taxon>
        <taxon>Fungi</taxon>
        <taxon>Dikarya</taxon>
        <taxon>Basidiomycota</taxon>
        <taxon>Ustilaginomycotina</taxon>
        <taxon>Exobasidiomycetes</taxon>
        <taxon>Exobasidiales</taxon>
        <taxon>Cryptobasidiaceae</taxon>
        <taxon>Acaromyces</taxon>
    </lineage>
</organism>
<gene>
    <name evidence="3" type="ORF">FA10DRAFT_252512</name>
</gene>
<dbReference type="SUPFAM" id="SSF89796">
    <property type="entry name" value="CoA-transferase family III (CaiB/BaiF)"/>
    <property type="match status" value="1"/>
</dbReference>
<dbReference type="PANTHER" id="PTHR48207">
    <property type="entry name" value="SUCCINATE--HYDROXYMETHYLGLUTARATE COA-TRANSFERASE"/>
    <property type="match status" value="1"/>
</dbReference>
<dbReference type="InterPro" id="IPR003673">
    <property type="entry name" value="CoA-Trfase_fam_III"/>
</dbReference>
<evidence type="ECO:0000313" key="4">
    <source>
        <dbReference type="Proteomes" id="UP000245768"/>
    </source>
</evidence>
<name>A0A316YQB5_9BASI</name>
<accession>A0A316YQB5</accession>
<dbReference type="GO" id="GO:0008410">
    <property type="term" value="F:CoA-transferase activity"/>
    <property type="evidence" value="ECO:0007669"/>
    <property type="project" value="TreeGrafter"/>
</dbReference>
<dbReference type="InParanoid" id="A0A316YQB5"/>
<proteinExistence type="inferred from homology"/>
<dbReference type="EMBL" id="KZ819636">
    <property type="protein sequence ID" value="PWN90858.1"/>
    <property type="molecule type" value="Genomic_DNA"/>
</dbReference>
<reference evidence="3 4" key="1">
    <citation type="journal article" date="2018" name="Mol. Biol. Evol.">
        <title>Broad Genomic Sampling Reveals a Smut Pathogenic Ancestry of the Fungal Clade Ustilaginomycotina.</title>
        <authorList>
            <person name="Kijpornyongpan T."/>
            <person name="Mondo S.J."/>
            <person name="Barry K."/>
            <person name="Sandor L."/>
            <person name="Lee J."/>
            <person name="Lipzen A."/>
            <person name="Pangilinan J."/>
            <person name="LaButti K."/>
            <person name="Hainaut M."/>
            <person name="Henrissat B."/>
            <person name="Grigoriev I.V."/>
            <person name="Spatafora J.W."/>
            <person name="Aime M.C."/>
        </authorList>
    </citation>
    <scope>NUCLEOTIDE SEQUENCE [LARGE SCALE GENOMIC DNA]</scope>
    <source>
        <strain evidence="3 4">MCA 4198</strain>
    </source>
</reference>
<dbReference type="AlphaFoldDB" id="A0A316YQB5"/>
<dbReference type="OrthoDB" id="5863171at2759"/>
<dbReference type="InterPro" id="IPR050483">
    <property type="entry name" value="CoA-transferase_III_domain"/>
</dbReference>
<dbReference type="Gene3D" id="3.40.50.10540">
    <property type="entry name" value="Crotonobetainyl-coa:carnitine coa-transferase, domain 1"/>
    <property type="match status" value="1"/>
</dbReference>
<evidence type="ECO:0000256" key="1">
    <source>
        <dbReference type="ARBA" id="ARBA00008383"/>
    </source>
</evidence>
<protein>
    <submittedName>
        <fullName evidence="3">CoA-transferase family III</fullName>
    </submittedName>
</protein>
<evidence type="ECO:0000313" key="3">
    <source>
        <dbReference type="EMBL" id="PWN90858.1"/>
    </source>
</evidence>
<dbReference type="PANTHER" id="PTHR48207:SF3">
    <property type="entry name" value="SUCCINATE--HYDROXYMETHYLGLUTARATE COA-TRANSFERASE"/>
    <property type="match status" value="1"/>
</dbReference>
<dbReference type="Gene3D" id="3.30.1540.10">
    <property type="entry name" value="formyl-coa transferase, domain 3"/>
    <property type="match status" value="1"/>
</dbReference>
<dbReference type="GeneID" id="37041571"/>
<comment type="similarity">
    <text evidence="1">Belongs to the CoA-transferase III family.</text>
</comment>
<keyword evidence="4" id="KW-1185">Reference proteome</keyword>
<keyword evidence="2 3" id="KW-0808">Transferase</keyword>
<dbReference type="RefSeq" id="XP_025378056.1">
    <property type="nucleotide sequence ID" value="XM_025519655.1"/>
</dbReference>
<dbReference type="InterPro" id="IPR023606">
    <property type="entry name" value="CoA-Trfase_III_dom_1_sf"/>
</dbReference>
<evidence type="ECO:0000256" key="2">
    <source>
        <dbReference type="ARBA" id="ARBA00022679"/>
    </source>
</evidence>
<dbReference type="STRING" id="215250.A0A316YQB5"/>
<dbReference type="Pfam" id="PF02515">
    <property type="entry name" value="CoA_transf_3"/>
    <property type="match status" value="1"/>
</dbReference>